<dbReference type="InterPro" id="IPR009057">
    <property type="entry name" value="Homeodomain-like_sf"/>
</dbReference>
<dbReference type="HOGENOM" id="CLU_055769_0_3_12"/>
<evidence type="ECO:0000313" key="6">
    <source>
        <dbReference type="EMBL" id="EPF32114.1"/>
    </source>
</evidence>
<evidence type="ECO:0000256" key="3">
    <source>
        <dbReference type="ARBA" id="ARBA00023163"/>
    </source>
</evidence>
<accession>S3L5Q5</accession>
<proteinExistence type="predicted"/>
<dbReference type="InterPro" id="IPR036388">
    <property type="entry name" value="WH-like_DNA-bd_sf"/>
</dbReference>
<evidence type="ECO:0000259" key="4">
    <source>
        <dbReference type="PROSITE" id="PS51071"/>
    </source>
</evidence>
<dbReference type="AlphaFoldDB" id="S3L5Q5"/>
<dbReference type="RefSeq" id="WP_016524411.1">
    <property type="nucleotide sequence ID" value="NZ_KE332518.1"/>
</dbReference>
<dbReference type="CDD" id="cd05013">
    <property type="entry name" value="SIS_RpiR"/>
    <property type="match status" value="1"/>
</dbReference>
<evidence type="ECO:0000313" key="7">
    <source>
        <dbReference type="Proteomes" id="UP000014541"/>
    </source>
</evidence>
<dbReference type="STRING" id="1125699.HMPREF9194_00103"/>
<keyword evidence="7" id="KW-1185">Reference proteome</keyword>
<dbReference type="EMBL" id="ATFF01000002">
    <property type="protein sequence ID" value="EPF32114.1"/>
    <property type="molecule type" value="Genomic_DNA"/>
</dbReference>
<dbReference type="SUPFAM" id="SSF46689">
    <property type="entry name" value="Homeodomain-like"/>
    <property type="match status" value="1"/>
</dbReference>
<reference evidence="6 7" key="1">
    <citation type="submission" date="2013-04" db="EMBL/GenBank/DDBJ databases">
        <title>The Genome Sequence of Treponema maltophilum ATCC 51939.</title>
        <authorList>
            <consortium name="The Broad Institute Genomics Platform"/>
            <person name="Earl A."/>
            <person name="Ward D."/>
            <person name="Feldgarden M."/>
            <person name="Gevers D."/>
            <person name="Leonetti C."/>
            <person name="Blanton J.M."/>
            <person name="Dewhirst F.E."/>
            <person name="Izard J."/>
            <person name="Walker B."/>
            <person name="Young S."/>
            <person name="Zeng Q."/>
            <person name="Gargeya S."/>
            <person name="Fitzgerald M."/>
            <person name="Haas B."/>
            <person name="Abouelleil A."/>
            <person name="Allen A.W."/>
            <person name="Alvarado L."/>
            <person name="Arachchi H.M."/>
            <person name="Berlin A.M."/>
            <person name="Chapman S.B."/>
            <person name="Gainer-Dewar J."/>
            <person name="Goldberg J."/>
            <person name="Griggs A."/>
            <person name="Gujja S."/>
            <person name="Hansen M."/>
            <person name="Howarth C."/>
            <person name="Imamovic A."/>
            <person name="Ireland A."/>
            <person name="Larimer J."/>
            <person name="McCowan C."/>
            <person name="Murphy C."/>
            <person name="Pearson M."/>
            <person name="Poon T.W."/>
            <person name="Priest M."/>
            <person name="Roberts A."/>
            <person name="Saif S."/>
            <person name="Shea T."/>
            <person name="Sisk P."/>
            <person name="Sykes S."/>
            <person name="Wortman J."/>
            <person name="Nusbaum C."/>
            <person name="Birren B."/>
        </authorList>
    </citation>
    <scope>NUCLEOTIDE SEQUENCE [LARGE SCALE GENOMIC DNA]</scope>
    <source>
        <strain evidence="6 7">ATCC 51939</strain>
    </source>
</reference>
<dbReference type="InterPro" id="IPR000281">
    <property type="entry name" value="HTH_RpiR"/>
</dbReference>
<keyword evidence="2" id="KW-0238">DNA-binding</keyword>
<keyword evidence="1" id="KW-0805">Transcription regulation</keyword>
<dbReference type="PANTHER" id="PTHR30514:SF9">
    <property type="entry name" value="TRANSCRIPTIONAL REGULATOR"/>
    <property type="match status" value="1"/>
</dbReference>
<gene>
    <name evidence="6" type="ORF">HMPREF9194_00103</name>
</gene>
<dbReference type="SUPFAM" id="SSF53697">
    <property type="entry name" value="SIS domain"/>
    <property type="match status" value="1"/>
</dbReference>
<dbReference type="GO" id="GO:0003700">
    <property type="term" value="F:DNA-binding transcription factor activity"/>
    <property type="evidence" value="ECO:0007669"/>
    <property type="project" value="InterPro"/>
</dbReference>
<feature type="domain" description="SIS" evidence="5">
    <location>
        <begin position="113"/>
        <end position="248"/>
    </location>
</feature>
<evidence type="ECO:0000256" key="1">
    <source>
        <dbReference type="ARBA" id="ARBA00023015"/>
    </source>
</evidence>
<dbReference type="GO" id="GO:0097367">
    <property type="term" value="F:carbohydrate derivative binding"/>
    <property type="evidence" value="ECO:0007669"/>
    <property type="project" value="InterPro"/>
</dbReference>
<dbReference type="Gene3D" id="1.10.10.10">
    <property type="entry name" value="Winged helix-like DNA-binding domain superfamily/Winged helix DNA-binding domain"/>
    <property type="match status" value="1"/>
</dbReference>
<dbReference type="InterPro" id="IPR001347">
    <property type="entry name" value="SIS_dom"/>
</dbReference>
<dbReference type="GO" id="GO:1901135">
    <property type="term" value="P:carbohydrate derivative metabolic process"/>
    <property type="evidence" value="ECO:0007669"/>
    <property type="project" value="InterPro"/>
</dbReference>
<comment type="caution">
    <text evidence="6">The sequence shown here is derived from an EMBL/GenBank/DDBJ whole genome shotgun (WGS) entry which is preliminary data.</text>
</comment>
<dbReference type="Pfam" id="PF01418">
    <property type="entry name" value="HTH_6"/>
    <property type="match status" value="1"/>
</dbReference>
<dbReference type="InterPro" id="IPR047640">
    <property type="entry name" value="RpiR-like"/>
</dbReference>
<feature type="domain" description="HTH rpiR-type" evidence="4">
    <location>
        <begin position="4"/>
        <end position="79"/>
    </location>
</feature>
<evidence type="ECO:0000256" key="2">
    <source>
        <dbReference type="ARBA" id="ARBA00023125"/>
    </source>
</evidence>
<dbReference type="Proteomes" id="UP000014541">
    <property type="component" value="Unassembled WGS sequence"/>
</dbReference>
<organism evidence="6 7">
    <name type="scientific">Treponema maltophilum ATCC 51939</name>
    <dbReference type="NCBI Taxonomy" id="1125699"/>
    <lineage>
        <taxon>Bacteria</taxon>
        <taxon>Pseudomonadati</taxon>
        <taxon>Spirochaetota</taxon>
        <taxon>Spirochaetia</taxon>
        <taxon>Spirochaetales</taxon>
        <taxon>Treponemataceae</taxon>
        <taxon>Treponema</taxon>
    </lineage>
</organism>
<keyword evidence="3" id="KW-0804">Transcription</keyword>
<dbReference type="eggNOG" id="COG1737">
    <property type="taxonomic scope" value="Bacteria"/>
</dbReference>
<dbReference type="Gene3D" id="3.40.50.10490">
    <property type="entry name" value="Glucose-6-phosphate isomerase like protein, domain 1"/>
    <property type="match status" value="1"/>
</dbReference>
<dbReference type="OrthoDB" id="3684496at2"/>
<dbReference type="PATRIC" id="fig|1125699.3.peg.101"/>
<sequence length="269" mass="29398">MKEPSILNDIRSMLSGFSETERKFAEYVLREKDLIYKSITMATEESEVGYGTIIRFCQKLKCKGFQDFKIKLALEQSQKEPEIPRGEDTFLLTVCKDIRTVNAAIDPALFDKAAKLLVPAKKILVIGSGGSYAQAWDLCYRLTRIGFDAAAEADAHMQAIRAATLGSGDILIAVSFSGSTKNILHAVKQGKRVKAAVIAITNYEPSPLSAAADLTFCLKLRSQVLDAEIGSKIPVSFLIELLCNKLFKSAPNAVDALSLTAHSVSDELF</sequence>
<dbReference type="InterPro" id="IPR035472">
    <property type="entry name" value="RpiR-like_SIS"/>
</dbReference>
<dbReference type="PROSITE" id="PS51071">
    <property type="entry name" value="HTH_RPIR"/>
    <property type="match status" value="1"/>
</dbReference>
<dbReference type="PROSITE" id="PS51464">
    <property type="entry name" value="SIS"/>
    <property type="match status" value="1"/>
</dbReference>
<evidence type="ECO:0000259" key="5">
    <source>
        <dbReference type="PROSITE" id="PS51464"/>
    </source>
</evidence>
<evidence type="ECO:0008006" key="8">
    <source>
        <dbReference type="Google" id="ProtNLM"/>
    </source>
</evidence>
<protein>
    <recommendedName>
        <fullName evidence="8">SIS domain-containing protein</fullName>
    </recommendedName>
</protein>
<dbReference type="Pfam" id="PF01380">
    <property type="entry name" value="SIS"/>
    <property type="match status" value="1"/>
</dbReference>
<name>S3L5Q5_TREMA</name>
<dbReference type="GO" id="GO:0003677">
    <property type="term" value="F:DNA binding"/>
    <property type="evidence" value="ECO:0007669"/>
    <property type="project" value="UniProtKB-KW"/>
</dbReference>
<dbReference type="InterPro" id="IPR046348">
    <property type="entry name" value="SIS_dom_sf"/>
</dbReference>
<dbReference type="PANTHER" id="PTHR30514">
    <property type="entry name" value="GLUCOKINASE"/>
    <property type="match status" value="1"/>
</dbReference>